<protein>
    <recommendedName>
        <fullName evidence="4">DUF885 domain-containing protein</fullName>
    </recommendedName>
</protein>
<dbReference type="RefSeq" id="WP_183983294.1">
    <property type="nucleotide sequence ID" value="NZ_JACIEV010000003.1"/>
</dbReference>
<comment type="caution">
    <text evidence="2">The sequence shown here is derived from an EMBL/GenBank/DDBJ whole genome shotgun (WGS) entry which is preliminary data.</text>
</comment>
<evidence type="ECO:0008006" key="4">
    <source>
        <dbReference type="Google" id="ProtNLM"/>
    </source>
</evidence>
<reference evidence="2 3" key="1">
    <citation type="submission" date="2020-08" db="EMBL/GenBank/DDBJ databases">
        <title>Genomic Encyclopedia of Type Strains, Phase IV (KMG-IV): sequencing the most valuable type-strain genomes for metagenomic binning, comparative biology and taxonomic classification.</title>
        <authorList>
            <person name="Goeker M."/>
        </authorList>
    </citation>
    <scope>NUCLEOTIDE SEQUENCE [LARGE SCALE GENOMIC DNA]</scope>
    <source>
        <strain evidence="2 3">YC6723</strain>
    </source>
</reference>
<accession>A0A840FAH2</accession>
<evidence type="ECO:0000313" key="2">
    <source>
        <dbReference type="EMBL" id="MBB4153611.1"/>
    </source>
</evidence>
<proteinExistence type="predicted"/>
<organism evidence="2 3">
    <name type="scientific">Sphingomonas jinjuensis</name>
    <dbReference type="NCBI Taxonomy" id="535907"/>
    <lineage>
        <taxon>Bacteria</taxon>
        <taxon>Pseudomonadati</taxon>
        <taxon>Pseudomonadota</taxon>
        <taxon>Alphaproteobacteria</taxon>
        <taxon>Sphingomonadales</taxon>
        <taxon>Sphingomonadaceae</taxon>
        <taxon>Sphingomonas</taxon>
    </lineage>
</organism>
<keyword evidence="1" id="KW-0732">Signal</keyword>
<evidence type="ECO:0000256" key="1">
    <source>
        <dbReference type="SAM" id="SignalP"/>
    </source>
</evidence>
<gene>
    <name evidence="2" type="ORF">GGQ80_001513</name>
</gene>
<feature type="signal peptide" evidence="1">
    <location>
        <begin position="1"/>
        <end position="21"/>
    </location>
</feature>
<dbReference type="AlphaFoldDB" id="A0A840FAH2"/>
<dbReference type="Pfam" id="PF05960">
    <property type="entry name" value="DUF885"/>
    <property type="match status" value="1"/>
</dbReference>
<sequence>MRKALMVGVALLMATPSSLVAQVPPPLADVAKAWGSVIASPPDAGADAYFHAAIARLAGRLATTRAMLAAVDRAALTPKARTSAALLQAQMDGLDFQLRVLKPWARDPNFYATVIAEQSDVPAHEGSFASVIDLWRYRYPLSVADARRLDAQLSDIPALLDAARTNLAGSTAHDLFAYGSRAFHDQAETLARFEAGTLELRSLEGRRTADLTGEGRRLLPAIRAARAASERFAAWVEAEAPKRIGPSGVGRANYDWAARHVYLSRYDWAAQEVLLKRELARAWAGLAAEEVRNRGLPPLAMPTDPAAFDRASAERAQRFTRFLIDKGFLADTPYYRAAVPAQLVRWTPPAQRNFFAHVVAVDPLPLYSHFFHWTELARLANEPNADPIRAGALPFNIWLDRSEGVATAMEEIVMQAGLYDDLPRARELVWIMLANRAARGLASLYVQDNRMTLAEAGRFHARWTPRGWSNLASPLVAFEQLLYLRQPGYGASYIVGKVQLDDLIASQSERAARAGKPFDLAATIRDLGKPGVIPLSLVEAEPESSGP</sequence>
<dbReference type="InterPro" id="IPR010281">
    <property type="entry name" value="DUF885"/>
</dbReference>
<evidence type="ECO:0000313" key="3">
    <source>
        <dbReference type="Proteomes" id="UP000529795"/>
    </source>
</evidence>
<name>A0A840FAH2_9SPHN</name>
<feature type="chain" id="PRO_5032545059" description="DUF885 domain-containing protein" evidence="1">
    <location>
        <begin position="22"/>
        <end position="547"/>
    </location>
</feature>
<dbReference type="Proteomes" id="UP000529795">
    <property type="component" value="Unassembled WGS sequence"/>
</dbReference>
<dbReference type="EMBL" id="JACIEV010000003">
    <property type="protein sequence ID" value="MBB4153611.1"/>
    <property type="molecule type" value="Genomic_DNA"/>
</dbReference>
<keyword evidence="3" id="KW-1185">Reference proteome</keyword>